<protein>
    <submittedName>
        <fullName evidence="2">Uncharacterized protein</fullName>
    </submittedName>
</protein>
<dbReference type="EMBL" id="JARJCW010000060">
    <property type="protein sequence ID" value="KAJ7201113.1"/>
    <property type="molecule type" value="Genomic_DNA"/>
</dbReference>
<reference evidence="2" key="1">
    <citation type="submission" date="2023-03" db="EMBL/GenBank/DDBJ databases">
        <title>Massive genome expansion in bonnet fungi (Mycena s.s.) driven by repeated elements and novel gene families across ecological guilds.</title>
        <authorList>
            <consortium name="Lawrence Berkeley National Laboratory"/>
            <person name="Harder C.B."/>
            <person name="Miyauchi S."/>
            <person name="Viragh M."/>
            <person name="Kuo A."/>
            <person name="Thoen E."/>
            <person name="Andreopoulos B."/>
            <person name="Lu D."/>
            <person name="Skrede I."/>
            <person name="Drula E."/>
            <person name="Henrissat B."/>
            <person name="Morin E."/>
            <person name="Kohler A."/>
            <person name="Barry K."/>
            <person name="LaButti K."/>
            <person name="Morin E."/>
            <person name="Salamov A."/>
            <person name="Lipzen A."/>
            <person name="Mereny Z."/>
            <person name="Hegedus B."/>
            <person name="Baldrian P."/>
            <person name="Stursova M."/>
            <person name="Weitz H."/>
            <person name="Taylor A."/>
            <person name="Grigoriev I.V."/>
            <person name="Nagy L.G."/>
            <person name="Martin F."/>
            <person name="Kauserud H."/>
        </authorList>
    </citation>
    <scope>NUCLEOTIDE SEQUENCE</scope>
    <source>
        <strain evidence="2">9144</strain>
    </source>
</reference>
<keyword evidence="1" id="KW-0812">Transmembrane</keyword>
<feature type="transmembrane region" description="Helical" evidence="1">
    <location>
        <begin position="617"/>
        <end position="644"/>
    </location>
</feature>
<keyword evidence="3" id="KW-1185">Reference proteome</keyword>
<evidence type="ECO:0000313" key="2">
    <source>
        <dbReference type="EMBL" id="KAJ7201113.1"/>
    </source>
</evidence>
<dbReference type="Proteomes" id="UP001219525">
    <property type="component" value="Unassembled WGS sequence"/>
</dbReference>
<evidence type="ECO:0000313" key="3">
    <source>
        <dbReference type="Proteomes" id="UP001219525"/>
    </source>
</evidence>
<feature type="transmembrane region" description="Helical" evidence="1">
    <location>
        <begin position="81"/>
        <end position="104"/>
    </location>
</feature>
<sequence length="757" mass="82506">MALLIRHITVGEAATVINVIVAFFEYSIALAVVALLVYFTPPVHSALAWNVIGRNLHSSLWPTILRTDSTSARGTGVRVALFTYLLFAVTVLVAVAGVVTPLGLKNGPMLSNPPQNISTAFIEDTSPLGRATTPSDGFVYSRLCGSWGPMSCPGNANANTTEIAPEIIDRFNNTPYGPFGMQFRRWYESLKGYNYSVSIPTFSTTESLILRSGIFAVDGLIVDMDNPGIGLWNHTLPAETHNGGVWSEDMMWLEPVTACVDTNLTLDYTLHANDFLEFSHYNITDRGGFFNLTSHYPSLDRDGQNINVLQHAYKGAVLSNFFAMESFNNLTRNESFYGRTFPTNESLTGLSVGTLQLHDLLYLWSGSSDFDSDDRPDLKTSCQGYGGADSANISNVAVTCNLLITPPTRSDNGDQRRSDDNSTWTQRMYSCASVTRARMQRVEFSFNGTMDLSALSISRSNIDTPVLWASEKTDLNITDIDVFWGRVPDSFEGDDALWTTRSDVFYIPAGGSDVWGVVVSGQPTTLPAIAWNAVTTIGSGGGAVTDQSKVADYTGENNFALLSKFQNLITVDPTDGAAQILNLIWTDLMANNIRGSDSRSSLLVRQNTVSVAYDMRYAVPGIILFAMWVPLFGGALIVLCTGLLKFSYLRDLLTHTGAGRIAMGTSALKPMQPNPAQMGTVDSEADGKWALGAGRTLVAFQPTDNGFPPMMGRTEFSVLVNQESRGSDSFNSAHSYGKPEDHAASDVDIGYQIWKMD</sequence>
<gene>
    <name evidence="2" type="ORF">GGX14DRAFT_544817</name>
</gene>
<keyword evidence="1" id="KW-1133">Transmembrane helix</keyword>
<keyword evidence="1" id="KW-0472">Membrane</keyword>
<accession>A0AAD6V9X6</accession>
<dbReference type="AlphaFoldDB" id="A0AAD6V9X6"/>
<organism evidence="2 3">
    <name type="scientific">Mycena pura</name>
    <dbReference type="NCBI Taxonomy" id="153505"/>
    <lineage>
        <taxon>Eukaryota</taxon>
        <taxon>Fungi</taxon>
        <taxon>Dikarya</taxon>
        <taxon>Basidiomycota</taxon>
        <taxon>Agaricomycotina</taxon>
        <taxon>Agaricomycetes</taxon>
        <taxon>Agaricomycetidae</taxon>
        <taxon>Agaricales</taxon>
        <taxon>Marasmiineae</taxon>
        <taxon>Mycenaceae</taxon>
        <taxon>Mycena</taxon>
    </lineage>
</organism>
<feature type="transmembrane region" description="Helical" evidence="1">
    <location>
        <begin position="16"/>
        <end position="39"/>
    </location>
</feature>
<comment type="caution">
    <text evidence="2">The sequence shown here is derived from an EMBL/GenBank/DDBJ whole genome shotgun (WGS) entry which is preliminary data.</text>
</comment>
<evidence type="ECO:0000256" key="1">
    <source>
        <dbReference type="SAM" id="Phobius"/>
    </source>
</evidence>
<proteinExistence type="predicted"/>
<name>A0AAD6V9X6_9AGAR</name>